<dbReference type="InterPro" id="IPR051459">
    <property type="entry name" value="Cytochrome_c-type_DH"/>
</dbReference>
<feature type="transmembrane region" description="Helical" evidence="16">
    <location>
        <begin position="78"/>
        <end position="96"/>
    </location>
</feature>
<dbReference type="Gene3D" id="1.10.760.10">
    <property type="entry name" value="Cytochrome c-like domain"/>
    <property type="match status" value="1"/>
</dbReference>
<feature type="transmembrane region" description="Helical" evidence="16">
    <location>
        <begin position="12"/>
        <end position="32"/>
    </location>
</feature>
<keyword evidence="16" id="KW-1133">Transmembrane helix</keyword>
<organism evidence="18 19">
    <name type="scientific">Comamonas faecalis</name>
    <dbReference type="NCBI Taxonomy" id="1387849"/>
    <lineage>
        <taxon>Bacteria</taxon>
        <taxon>Pseudomonadati</taxon>
        <taxon>Pseudomonadota</taxon>
        <taxon>Betaproteobacteria</taxon>
        <taxon>Burkholderiales</taxon>
        <taxon>Comamonadaceae</taxon>
        <taxon>Comamonas</taxon>
    </lineage>
</organism>
<comment type="cofactor">
    <cofactor evidence="2">
        <name>Cu(2+)</name>
        <dbReference type="ChEBI" id="CHEBI:29036"/>
    </cofactor>
</comment>
<dbReference type="Pfam" id="PF00034">
    <property type="entry name" value="Cytochrom_C"/>
    <property type="match status" value="1"/>
</dbReference>
<feature type="domain" description="Cytochrome c" evidence="17">
    <location>
        <begin position="553"/>
        <end position="643"/>
    </location>
</feature>
<dbReference type="InterPro" id="IPR011707">
    <property type="entry name" value="Cu-oxidase-like_N"/>
</dbReference>
<keyword evidence="8 15" id="KW-0349">Heme</keyword>
<dbReference type="CDD" id="cd11020">
    <property type="entry name" value="CuRO_1_CuNIR"/>
    <property type="match status" value="1"/>
</dbReference>
<dbReference type="SUPFAM" id="SSF49503">
    <property type="entry name" value="Cupredoxins"/>
    <property type="match status" value="2"/>
</dbReference>
<evidence type="ECO:0000256" key="4">
    <source>
        <dbReference type="ARBA" id="ARBA00010609"/>
    </source>
</evidence>
<dbReference type="EC" id="1.7.2.1" evidence="6"/>
<keyword evidence="13" id="KW-0186">Copper</keyword>
<evidence type="ECO:0000256" key="14">
    <source>
        <dbReference type="ARBA" id="ARBA00049340"/>
    </source>
</evidence>
<evidence type="ECO:0000256" key="9">
    <source>
        <dbReference type="ARBA" id="ARBA00022723"/>
    </source>
</evidence>
<name>A0ABP7QTC3_9BURK</name>
<reference evidence="19" key="1">
    <citation type="journal article" date="2019" name="Int. J. Syst. Evol. Microbiol.">
        <title>The Global Catalogue of Microorganisms (GCM) 10K type strain sequencing project: providing services to taxonomists for standard genome sequencing and annotation.</title>
        <authorList>
            <consortium name="The Broad Institute Genomics Platform"/>
            <consortium name="The Broad Institute Genome Sequencing Center for Infectious Disease"/>
            <person name="Wu L."/>
            <person name="Ma J."/>
        </authorList>
    </citation>
    <scope>NUCLEOTIDE SEQUENCE [LARGE SCALE GENOMIC DNA]</scope>
    <source>
        <strain evidence="19">JCM 17561</strain>
    </source>
</reference>
<evidence type="ECO:0000256" key="5">
    <source>
        <dbReference type="ARBA" id="ARBA00011233"/>
    </source>
</evidence>
<evidence type="ECO:0000256" key="1">
    <source>
        <dbReference type="ARBA" id="ARBA00001960"/>
    </source>
</evidence>
<dbReference type="InterPro" id="IPR009056">
    <property type="entry name" value="Cyt_c-like_dom"/>
</dbReference>
<keyword evidence="19" id="KW-1185">Reference proteome</keyword>
<comment type="subcellular location">
    <subcellularLocation>
        <location evidence="3">Periplasm</location>
    </subcellularLocation>
</comment>
<dbReference type="CDD" id="cd04208">
    <property type="entry name" value="CuRO_2_CuNIR"/>
    <property type="match status" value="1"/>
</dbReference>
<evidence type="ECO:0000256" key="8">
    <source>
        <dbReference type="ARBA" id="ARBA00022617"/>
    </source>
</evidence>
<dbReference type="PRINTS" id="PR00695">
    <property type="entry name" value="CUNO2RDTASE"/>
</dbReference>
<feature type="transmembrane region" description="Helical" evidence="16">
    <location>
        <begin position="187"/>
        <end position="210"/>
    </location>
</feature>
<gene>
    <name evidence="18" type="ORF">GCM10022279_07630</name>
</gene>
<comment type="cofactor">
    <cofactor evidence="1">
        <name>Cu(+)</name>
        <dbReference type="ChEBI" id="CHEBI:49552"/>
    </cofactor>
</comment>
<dbReference type="PROSITE" id="PS51007">
    <property type="entry name" value="CYTC"/>
    <property type="match status" value="1"/>
</dbReference>
<keyword evidence="9 15" id="KW-0479">Metal-binding</keyword>
<feature type="transmembrane region" description="Helical" evidence="16">
    <location>
        <begin position="103"/>
        <end position="121"/>
    </location>
</feature>
<sequence length="659" mass="70646">MSTQTDSETHANAWPALASASLRVAFGIIWMVNAAFTWMPGFSANYVGYLRNAAEGQPAWSAWWFNTWIDLVEPNAGVFLWLTRLATTLLALALLFGFARRTVYVIGALYSLLIWSTAGGFGGPYTIGASNTGVGLTYVLIFAVLIAINHRSGTSPYSVDYFLEQKWPGWSWISAWRERRLSDAPRVSWWAQTGILLGVAAVVFFLVAGLHSSLNVQAPTPAAAAAAVSPLQLMSKEPVKKPFDATLPPLTDGKEVTLHIDVTDEAVEIASGVTYQAWPFGGSVPGPTLHVKQGQMVKVVLANKASMHHSIDFHSAFTPPNTSFADIMPGEQIEFTFEAKVPGTFVYHCGTPPVLLHMANGMYGAIIVDPVDDPRPKADKEYVLVQSEWYTQQIAGTLMGPDFGKMQRIQPDIVAFNGIAFQYQHHPLTARPNERVRLYMVNAGPSLWSAFHVIGAIFDKVYPDGNPAHALSGVSTYSVGPGEGIVFDVVIPDAGEYVFVDHSFAHLDKGAAGVLDIREPGQELGKPQISKIEGHAAAAPAPAPAAAAGPYKFDPERGAQLYASTCAACHQANGAGLAGAFPPLVKNPAVLAADPTQHIRTILHGSSGAVIDGVTYPSPMPPFGGALSDADVADIANHERVSWGNQAKQVTADQVKAQR</sequence>
<evidence type="ECO:0000313" key="18">
    <source>
        <dbReference type="EMBL" id="GAA3987096.1"/>
    </source>
</evidence>
<keyword evidence="16" id="KW-0472">Membrane</keyword>
<dbReference type="RefSeq" id="WP_103045991.1">
    <property type="nucleotide sequence ID" value="NZ_BAABBP010000004.1"/>
</dbReference>
<keyword evidence="12 15" id="KW-0408">Iron</keyword>
<evidence type="ECO:0000256" key="10">
    <source>
        <dbReference type="ARBA" id="ARBA00022737"/>
    </source>
</evidence>
<evidence type="ECO:0000256" key="3">
    <source>
        <dbReference type="ARBA" id="ARBA00004418"/>
    </source>
</evidence>
<evidence type="ECO:0000256" key="15">
    <source>
        <dbReference type="PROSITE-ProRule" id="PRU00433"/>
    </source>
</evidence>
<dbReference type="Gene3D" id="2.60.40.420">
    <property type="entry name" value="Cupredoxins - blue copper proteins"/>
    <property type="match status" value="2"/>
</dbReference>
<comment type="catalytic activity">
    <reaction evidence="14">
        <text>nitric oxide + Fe(III)-[cytochrome c] + H2O = Fe(II)-[cytochrome c] + nitrite + 2 H(+)</text>
        <dbReference type="Rhea" id="RHEA:15233"/>
        <dbReference type="Rhea" id="RHEA-COMP:10350"/>
        <dbReference type="Rhea" id="RHEA-COMP:14399"/>
        <dbReference type="ChEBI" id="CHEBI:15377"/>
        <dbReference type="ChEBI" id="CHEBI:15378"/>
        <dbReference type="ChEBI" id="CHEBI:16301"/>
        <dbReference type="ChEBI" id="CHEBI:16480"/>
        <dbReference type="ChEBI" id="CHEBI:29033"/>
        <dbReference type="ChEBI" id="CHEBI:29034"/>
        <dbReference type="EC" id="1.7.2.1"/>
    </reaction>
</comment>
<dbReference type="SUPFAM" id="SSF46626">
    <property type="entry name" value="Cytochrome c"/>
    <property type="match status" value="1"/>
</dbReference>
<evidence type="ECO:0000256" key="16">
    <source>
        <dbReference type="SAM" id="Phobius"/>
    </source>
</evidence>
<comment type="caution">
    <text evidence="18">The sequence shown here is derived from an EMBL/GenBank/DDBJ whole genome shotgun (WGS) entry which is preliminary data.</text>
</comment>
<evidence type="ECO:0000313" key="19">
    <source>
        <dbReference type="Proteomes" id="UP001501627"/>
    </source>
</evidence>
<evidence type="ECO:0000256" key="12">
    <source>
        <dbReference type="ARBA" id="ARBA00023004"/>
    </source>
</evidence>
<comment type="subunit">
    <text evidence="5">Homotrimer.</text>
</comment>
<keyword evidence="10" id="KW-0677">Repeat</keyword>
<proteinExistence type="inferred from homology"/>
<dbReference type="InterPro" id="IPR036909">
    <property type="entry name" value="Cyt_c-like_dom_sf"/>
</dbReference>
<dbReference type="EMBL" id="BAABBP010000004">
    <property type="protein sequence ID" value="GAA3987096.1"/>
    <property type="molecule type" value="Genomic_DNA"/>
</dbReference>
<dbReference type="InterPro" id="IPR001287">
    <property type="entry name" value="NO2-reductase_Cu"/>
</dbReference>
<keyword evidence="16" id="KW-0812">Transmembrane</keyword>
<dbReference type="Proteomes" id="UP001501627">
    <property type="component" value="Unassembled WGS sequence"/>
</dbReference>
<accession>A0ABP7QTC3</accession>
<comment type="similarity">
    <text evidence="4">Belongs to the multicopper oxidase family.</text>
</comment>
<evidence type="ECO:0000259" key="17">
    <source>
        <dbReference type="PROSITE" id="PS51007"/>
    </source>
</evidence>
<feature type="transmembrane region" description="Helical" evidence="16">
    <location>
        <begin position="127"/>
        <end position="148"/>
    </location>
</feature>
<protein>
    <recommendedName>
        <fullName evidence="7">Copper-containing nitrite reductase</fullName>
        <ecNumber evidence="6">1.7.2.1</ecNumber>
    </recommendedName>
</protein>
<keyword evidence="11" id="KW-0560">Oxidoreductase</keyword>
<evidence type="ECO:0000256" key="13">
    <source>
        <dbReference type="ARBA" id="ARBA00023008"/>
    </source>
</evidence>
<evidence type="ECO:0000256" key="2">
    <source>
        <dbReference type="ARBA" id="ARBA00001973"/>
    </source>
</evidence>
<evidence type="ECO:0000256" key="7">
    <source>
        <dbReference type="ARBA" id="ARBA00017290"/>
    </source>
</evidence>
<evidence type="ECO:0000256" key="11">
    <source>
        <dbReference type="ARBA" id="ARBA00023002"/>
    </source>
</evidence>
<dbReference type="PANTHER" id="PTHR35008:SF8">
    <property type="entry name" value="ALCOHOL DEHYDROGENASE CYTOCHROME C SUBUNIT"/>
    <property type="match status" value="1"/>
</dbReference>
<evidence type="ECO:0000256" key="6">
    <source>
        <dbReference type="ARBA" id="ARBA00011882"/>
    </source>
</evidence>
<dbReference type="InterPro" id="IPR008972">
    <property type="entry name" value="Cupredoxin"/>
</dbReference>
<dbReference type="PANTHER" id="PTHR35008">
    <property type="entry name" value="BLL4482 PROTEIN-RELATED"/>
    <property type="match status" value="1"/>
</dbReference>
<dbReference type="Pfam" id="PF07732">
    <property type="entry name" value="Cu-oxidase_3"/>
    <property type="match status" value="1"/>
</dbReference>